<reference evidence="4 5" key="1">
    <citation type="submission" date="2017-07" db="EMBL/GenBank/DDBJ databases">
        <title>The complete genome sequence of Bacillus mesonae strain H20-5, an efficient strain improving plant abiotic stress resistance.</title>
        <authorList>
            <person name="Kim S.Y."/>
            <person name="Song H."/>
            <person name="Sang M.K."/>
            <person name="Weon H.-Y."/>
            <person name="Song J."/>
        </authorList>
    </citation>
    <scope>NUCLEOTIDE SEQUENCE [LARGE SCALE GENOMIC DNA]</scope>
    <source>
        <strain evidence="4 5">H20-5</strain>
    </source>
</reference>
<dbReference type="RefSeq" id="WP_127485149.1">
    <property type="nucleotide sequence ID" value="NZ_CP022572.1"/>
</dbReference>
<feature type="transmembrane region" description="Helical" evidence="1">
    <location>
        <begin position="44"/>
        <end position="61"/>
    </location>
</feature>
<sequence length="297" mass="33681">MDKRLEELRKEYKNIPIPENLDDVVHQALGEHTKRKNPVRRYKGIAGLIAAAAIFAFSVNVSPTFAKSLSDIPVVGSIVKVITFTEFNITEKDYDAKIKVPKVSNLEDKQLESSLNQKYLAENKALFNDFTKEMEKLKKAGGGHLAVDSSYEVKTDDERIFSIARYVVTTQASSATTIKYDTIDKKEHVLLTLPILFKSNDYINIISENIKDQMTEQMKKDPNKIYWISGVPGNEDLSPDELFNKISANQNFYINKDHKLVISFNEYEVAPGYMGTVEFVIPTKVIAKDLVGDDYIR</sequence>
<dbReference type="EMBL" id="CP022572">
    <property type="protein sequence ID" value="AZU60509.1"/>
    <property type="molecule type" value="Genomic_DNA"/>
</dbReference>
<evidence type="ECO:0000259" key="2">
    <source>
        <dbReference type="Pfam" id="PF11738"/>
    </source>
</evidence>
<dbReference type="Gene3D" id="3.90.640.20">
    <property type="entry name" value="Heat-shock cognate protein, ATPase"/>
    <property type="match status" value="1"/>
</dbReference>
<protein>
    <submittedName>
        <fullName evidence="4">Anti-sigma factor</fullName>
    </submittedName>
</protein>
<name>A0A3Q9QSB5_9BACI</name>
<proteinExistence type="predicted"/>
<keyword evidence="1" id="KW-0812">Transmembrane</keyword>
<dbReference type="Pfam" id="PF13786">
    <property type="entry name" value="DUF4179"/>
    <property type="match status" value="1"/>
</dbReference>
<dbReference type="Proteomes" id="UP000282892">
    <property type="component" value="Chromosome"/>
</dbReference>
<keyword evidence="1" id="KW-1133">Transmembrane helix</keyword>
<dbReference type="OrthoDB" id="4990at2"/>
<dbReference type="Pfam" id="PF11738">
    <property type="entry name" value="DUF3298"/>
    <property type="match status" value="1"/>
</dbReference>
<dbReference type="Gene3D" id="3.30.565.40">
    <property type="entry name" value="Fervidobacterium nodosum Rt17-B1 like"/>
    <property type="match status" value="1"/>
</dbReference>
<feature type="domain" description="DUF4179" evidence="3">
    <location>
        <begin position="43"/>
        <end position="99"/>
    </location>
</feature>
<dbReference type="STRING" id="1193713.GCA_001636315_03336"/>
<evidence type="ECO:0000313" key="5">
    <source>
        <dbReference type="Proteomes" id="UP000282892"/>
    </source>
</evidence>
<evidence type="ECO:0000259" key="3">
    <source>
        <dbReference type="Pfam" id="PF13786"/>
    </source>
</evidence>
<dbReference type="InterPro" id="IPR021729">
    <property type="entry name" value="DUF3298"/>
</dbReference>
<evidence type="ECO:0000256" key="1">
    <source>
        <dbReference type="SAM" id="Phobius"/>
    </source>
</evidence>
<dbReference type="KEGG" id="nmk:CHR53_04075"/>
<feature type="domain" description="DUF3298" evidence="2">
    <location>
        <begin position="196"/>
        <end position="283"/>
    </location>
</feature>
<evidence type="ECO:0000313" key="4">
    <source>
        <dbReference type="EMBL" id="AZU60509.1"/>
    </source>
</evidence>
<dbReference type="InterPro" id="IPR037126">
    <property type="entry name" value="PdaC/RsiV-like_sf"/>
</dbReference>
<gene>
    <name evidence="4" type="ORF">CHR53_04075</name>
</gene>
<dbReference type="AlphaFoldDB" id="A0A3Q9QSB5"/>
<keyword evidence="1" id="KW-0472">Membrane</keyword>
<dbReference type="InterPro" id="IPR025436">
    <property type="entry name" value="DUF4179"/>
</dbReference>
<organism evidence="4 5">
    <name type="scientific">Neobacillus mesonae</name>
    <dbReference type="NCBI Taxonomy" id="1193713"/>
    <lineage>
        <taxon>Bacteria</taxon>
        <taxon>Bacillati</taxon>
        <taxon>Bacillota</taxon>
        <taxon>Bacilli</taxon>
        <taxon>Bacillales</taxon>
        <taxon>Bacillaceae</taxon>
        <taxon>Neobacillus</taxon>
    </lineage>
</organism>
<keyword evidence="5" id="KW-1185">Reference proteome</keyword>
<accession>A0A3Q9QSB5</accession>